<comment type="caution">
    <text evidence="1">The sequence shown here is derived from an EMBL/GenBank/DDBJ whole genome shotgun (WGS) entry which is preliminary data.</text>
</comment>
<sequence length="65" mass="7056">MDESPNDLPVSNVDRLAEVNNFRYGIDCHSKNCSINTLSVVILPIHDQSFLTPAYSGRSGSSTAT</sequence>
<dbReference type="Proteomes" id="UP000828390">
    <property type="component" value="Unassembled WGS sequence"/>
</dbReference>
<dbReference type="EMBL" id="JAIWYP010000009">
    <property type="protein sequence ID" value="KAH3768809.1"/>
    <property type="molecule type" value="Genomic_DNA"/>
</dbReference>
<accession>A0A9D4DYR9</accession>
<proteinExistence type="predicted"/>
<dbReference type="AlphaFoldDB" id="A0A9D4DYR9"/>
<protein>
    <submittedName>
        <fullName evidence="1">Uncharacterized protein</fullName>
    </submittedName>
</protein>
<organism evidence="1 2">
    <name type="scientific">Dreissena polymorpha</name>
    <name type="common">Zebra mussel</name>
    <name type="synonym">Mytilus polymorpha</name>
    <dbReference type="NCBI Taxonomy" id="45954"/>
    <lineage>
        <taxon>Eukaryota</taxon>
        <taxon>Metazoa</taxon>
        <taxon>Spiralia</taxon>
        <taxon>Lophotrochozoa</taxon>
        <taxon>Mollusca</taxon>
        <taxon>Bivalvia</taxon>
        <taxon>Autobranchia</taxon>
        <taxon>Heteroconchia</taxon>
        <taxon>Euheterodonta</taxon>
        <taxon>Imparidentia</taxon>
        <taxon>Neoheterodontei</taxon>
        <taxon>Myida</taxon>
        <taxon>Dreissenoidea</taxon>
        <taxon>Dreissenidae</taxon>
        <taxon>Dreissena</taxon>
    </lineage>
</organism>
<gene>
    <name evidence="1" type="ORF">DPMN_170025</name>
</gene>
<reference evidence="1" key="2">
    <citation type="submission" date="2020-11" db="EMBL/GenBank/DDBJ databases">
        <authorList>
            <person name="McCartney M.A."/>
            <person name="Auch B."/>
            <person name="Kono T."/>
            <person name="Mallez S."/>
            <person name="Becker A."/>
            <person name="Gohl D.M."/>
            <person name="Silverstein K.A.T."/>
            <person name="Koren S."/>
            <person name="Bechman K.B."/>
            <person name="Herman A."/>
            <person name="Abrahante J.E."/>
            <person name="Garbe J."/>
        </authorList>
    </citation>
    <scope>NUCLEOTIDE SEQUENCE</scope>
    <source>
        <strain evidence="1">Duluth1</strain>
        <tissue evidence="1">Whole animal</tissue>
    </source>
</reference>
<name>A0A9D4DYR9_DREPO</name>
<keyword evidence="2" id="KW-1185">Reference proteome</keyword>
<evidence type="ECO:0000313" key="2">
    <source>
        <dbReference type="Proteomes" id="UP000828390"/>
    </source>
</evidence>
<evidence type="ECO:0000313" key="1">
    <source>
        <dbReference type="EMBL" id="KAH3768809.1"/>
    </source>
</evidence>
<reference evidence="1" key="1">
    <citation type="journal article" date="2019" name="bioRxiv">
        <title>The Genome of the Zebra Mussel, Dreissena polymorpha: A Resource for Invasive Species Research.</title>
        <authorList>
            <person name="McCartney M.A."/>
            <person name="Auch B."/>
            <person name="Kono T."/>
            <person name="Mallez S."/>
            <person name="Zhang Y."/>
            <person name="Obille A."/>
            <person name="Becker A."/>
            <person name="Abrahante J.E."/>
            <person name="Garbe J."/>
            <person name="Badalamenti J.P."/>
            <person name="Herman A."/>
            <person name="Mangelson H."/>
            <person name="Liachko I."/>
            <person name="Sullivan S."/>
            <person name="Sone E.D."/>
            <person name="Koren S."/>
            <person name="Silverstein K.A.T."/>
            <person name="Beckman K.B."/>
            <person name="Gohl D.M."/>
        </authorList>
    </citation>
    <scope>NUCLEOTIDE SEQUENCE</scope>
    <source>
        <strain evidence="1">Duluth1</strain>
        <tissue evidence="1">Whole animal</tissue>
    </source>
</reference>